<dbReference type="Gene3D" id="1.10.8.430">
    <property type="entry name" value="Helical domain of apoptotic protease-activating factors"/>
    <property type="match status" value="2"/>
</dbReference>
<organism evidence="8 9">
    <name type="scientific">Mucuna pruriens</name>
    <name type="common">Velvet bean</name>
    <name type="synonym">Dolichos pruriens</name>
    <dbReference type="NCBI Taxonomy" id="157652"/>
    <lineage>
        <taxon>Eukaryota</taxon>
        <taxon>Viridiplantae</taxon>
        <taxon>Streptophyta</taxon>
        <taxon>Embryophyta</taxon>
        <taxon>Tracheophyta</taxon>
        <taxon>Spermatophyta</taxon>
        <taxon>Magnoliopsida</taxon>
        <taxon>eudicotyledons</taxon>
        <taxon>Gunneridae</taxon>
        <taxon>Pentapetalae</taxon>
        <taxon>rosids</taxon>
        <taxon>fabids</taxon>
        <taxon>Fabales</taxon>
        <taxon>Fabaceae</taxon>
        <taxon>Papilionoideae</taxon>
        <taxon>50 kb inversion clade</taxon>
        <taxon>NPAAA clade</taxon>
        <taxon>indigoferoid/millettioid clade</taxon>
        <taxon>Phaseoleae</taxon>
        <taxon>Mucuna</taxon>
    </lineage>
</organism>
<reference evidence="8" key="1">
    <citation type="submission" date="2018-05" db="EMBL/GenBank/DDBJ databases">
        <title>Draft genome of Mucuna pruriens seed.</title>
        <authorList>
            <person name="Nnadi N.E."/>
            <person name="Vos R."/>
            <person name="Hasami M.H."/>
            <person name="Devisetty U.K."/>
            <person name="Aguiy J.C."/>
        </authorList>
    </citation>
    <scope>NUCLEOTIDE SEQUENCE [LARGE SCALE GENOMIC DNA]</scope>
    <source>
        <strain evidence="8">JCA_2017</strain>
    </source>
</reference>
<dbReference type="FunFam" id="3.40.50.300:FF:001091">
    <property type="entry name" value="Probable disease resistance protein At1g61300"/>
    <property type="match status" value="1"/>
</dbReference>
<comment type="similarity">
    <text evidence="1">Belongs to the disease resistance NB-LRR family.</text>
</comment>
<dbReference type="SUPFAM" id="SSF52540">
    <property type="entry name" value="P-loop containing nucleoside triphosphate hydrolases"/>
    <property type="match status" value="2"/>
</dbReference>
<dbReference type="InterPro" id="IPR003591">
    <property type="entry name" value="Leu-rich_rpt_typical-subtyp"/>
</dbReference>
<dbReference type="InterPro" id="IPR042197">
    <property type="entry name" value="Apaf_helical"/>
</dbReference>
<feature type="domain" description="AAA+ ATPase" evidence="7">
    <location>
        <begin position="197"/>
        <end position="333"/>
    </location>
</feature>
<dbReference type="GO" id="GO:0043531">
    <property type="term" value="F:ADP binding"/>
    <property type="evidence" value="ECO:0007669"/>
    <property type="project" value="InterPro"/>
</dbReference>
<dbReference type="PROSITE" id="PS51450">
    <property type="entry name" value="LRR"/>
    <property type="match status" value="1"/>
</dbReference>
<dbReference type="OrthoDB" id="1415756at2759"/>
<dbReference type="SMART" id="SM00369">
    <property type="entry name" value="LRR_TYP"/>
    <property type="match status" value="3"/>
</dbReference>
<keyword evidence="9" id="KW-1185">Reference proteome</keyword>
<proteinExistence type="inferred from homology"/>
<dbReference type="GO" id="GO:0006952">
    <property type="term" value="P:defense response"/>
    <property type="evidence" value="ECO:0007669"/>
    <property type="project" value="UniProtKB-KW"/>
</dbReference>
<evidence type="ECO:0000256" key="5">
    <source>
        <dbReference type="ARBA" id="ARBA00022821"/>
    </source>
</evidence>
<evidence type="ECO:0000313" key="8">
    <source>
        <dbReference type="EMBL" id="RDX58223.1"/>
    </source>
</evidence>
<evidence type="ECO:0000256" key="4">
    <source>
        <dbReference type="ARBA" id="ARBA00022741"/>
    </source>
</evidence>
<keyword evidence="6" id="KW-0067">ATP-binding</keyword>
<dbReference type="InterPro" id="IPR027417">
    <property type="entry name" value="P-loop_NTPase"/>
</dbReference>
<keyword evidence="3" id="KW-0677">Repeat</keyword>
<keyword evidence="4" id="KW-0547">Nucleotide-binding</keyword>
<dbReference type="Gene3D" id="3.80.10.10">
    <property type="entry name" value="Ribonuclease Inhibitor"/>
    <property type="match status" value="2"/>
</dbReference>
<dbReference type="PRINTS" id="PR00364">
    <property type="entry name" value="DISEASERSIST"/>
</dbReference>
<dbReference type="InterPro" id="IPR050905">
    <property type="entry name" value="Plant_NBS-LRR"/>
</dbReference>
<feature type="domain" description="AAA+ ATPase" evidence="7">
    <location>
        <begin position="1196"/>
        <end position="1332"/>
    </location>
</feature>
<protein>
    <submittedName>
        <fullName evidence="8">Disease resistance protein</fullName>
    </submittedName>
</protein>
<evidence type="ECO:0000256" key="2">
    <source>
        <dbReference type="ARBA" id="ARBA00022614"/>
    </source>
</evidence>
<dbReference type="SUPFAM" id="SSF52058">
    <property type="entry name" value="L domain-like"/>
    <property type="match status" value="1"/>
</dbReference>
<dbReference type="GO" id="GO:0005524">
    <property type="term" value="F:ATP binding"/>
    <property type="evidence" value="ECO:0007669"/>
    <property type="project" value="UniProtKB-KW"/>
</dbReference>
<evidence type="ECO:0000256" key="3">
    <source>
        <dbReference type="ARBA" id="ARBA00022737"/>
    </source>
</evidence>
<dbReference type="Pfam" id="PF23247">
    <property type="entry name" value="LRR_RPS2"/>
    <property type="match status" value="1"/>
</dbReference>
<dbReference type="InterPro" id="IPR002182">
    <property type="entry name" value="NB-ARC"/>
</dbReference>
<comment type="caution">
    <text evidence="8">The sequence shown here is derived from an EMBL/GenBank/DDBJ whole genome shotgun (WGS) entry which is preliminary data.</text>
</comment>
<dbReference type="Pfam" id="PF00931">
    <property type="entry name" value="NB-ARC"/>
    <property type="match status" value="2"/>
</dbReference>
<dbReference type="Gene3D" id="3.40.50.300">
    <property type="entry name" value="P-loop containing nucleotide triphosphate hydrolases"/>
    <property type="match status" value="2"/>
</dbReference>
<gene>
    <name evidence="8" type="ORF">CR513_62476</name>
</gene>
<dbReference type="InterPro" id="IPR001611">
    <property type="entry name" value="Leu-rich_rpt"/>
</dbReference>
<dbReference type="Proteomes" id="UP000257109">
    <property type="component" value="Unassembled WGS sequence"/>
</dbReference>
<dbReference type="Pfam" id="PF13855">
    <property type="entry name" value="LRR_8"/>
    <property type="match status" value="1"/>
</dbReference>
<dbReference type="InterPro" id="IPR057135">
    <property type="entry name" value="At4g27190-like_LRR"/>
</dbReference>
<dbReference type="PANTHER" id="PTHR33463:SF187">
    <property type="entry name" value="AND NB-ARC DOMAIN DISEASE RESISTANCE PROTEIN, PUTATIVE-RELATED"/>
    <property type="match status" value="1"/>
</dbReference>
<evidence type="ECO:0000259" key="7">
    <source>
        <dbReference type="SMART" id="SM00382"/>
    </source>
</evidence>
<sequence length="1400" mass="160970">CVVEHGVNGRNNETDCVAEHGVNGSINDNGALTALLSELNELVSKLTRYFKSIKNLNCSLKTPHCVAEHGVNGTNNDNGSPTTLQSELNELVSKLIREEEYIRGQLQWLESRGKMCNKRSSTWKHWLVKVQDLKKRVVDMNNSLPRDGSTNLHQIQQLIDDMKWCMKRKPLVLPDEIVSEDFEENVCKMWNLLENDQVFVIGIHGMGGVGKTFLATYMENEIKRKGTFKHVFWVTVSHDFTIFKLQQRIAETMGVKLYGDDERIRATILESELEKIEKSVFILDDVWKYIDLEMLGIHFKVNGIKLIITSRLVHVCRQMDCLPDYMIQVQPLFSEEEEDWELFLLKLGHHGTPATLPLDVHDIARSVVWKCEGLPLGISVMARTMKGRKDIHWWRYANKFDIFQTGEEMKEEVLAVLKRSYDNLIEEDMQKCFLYCALLPSKVHLEDSDDLEDLDDDEIREWNIRVVESGLLNENRSLGEIFDEGRVILDQLIQHSLLLDTNRGFRMHGLVRRMACHILNQSHSCMVKCNKYVLKIPRVSKWTVDLEVVSLANSNIKEIPEGLSPNCPRLSTLILSHNRITHIPECFFTHMNALTLLDLSNNHLLTTLPNSLSKLRSLTSLVLRRCRSLEHIPPLGELQALSRLDISYCSIQQLPEGLGNLINLKWLDLHQHFSTRNIPGGILTHLTNMRYLDLRGWSGINVEDVQGMGMLECFGGSFLDGDNYDRFVREKQDNVCEPKTYLICFGIFWSWWNDVEEPIYFELNRRMVCFGDCEELCHLLPTDLVELCVFLNQQWECLCAALSFNSFSSLKNIVIHNCTELKSLFCLSSSCSLCTNIQMLESLHLKDLLSLTVILKENVGVSRSSIFSHLKRFEIKGCHKIEKLLTPVLVLQLQNLESITVEDCYSMKEIFAVSNSGGGDDHVIVYLPKLTRLYLSKLWQLKTVCKGILECGSENILTYDDCPDSAMHTRIRVAHCEILSDNINSALEREIGHLNQLVSDLICDEGDIKKQLQCLDSRGRKQKRHVDIWLIKKIKVHLGRMKGQGISIRCGSDSVQNNIISGSNNPHQSINAMTTLQGCNLCMPKELNELVSKLIREEEYIRGQLQWLESRGKMCNKRSSTWEHWLVKVQDLKKRVVDMNNSLPRDGSTNLHQIQQLIDDMKWCMRRKPLVLPDEIVGEDFEENVCKMWNLLENDQVFVIGIHGMGGVGKTFLATYMENEIKRKGTFKHVFWVTVSHDFSIFKLQQRIAETMGVKLYGDGERIRATILESELEKIEKSVFILDYVWKYIDLEMLGIHFKVNAIKLIITSRLVHVCRQMDCLPDYMIQVKPLFSNEDLELFLLKLGHLGTPVKLPSDLQVIARSIVGKCDGLPLGISVMARTMKEQKDMFVEMWSKCYLYK</sequence>
<evidence type="ECO:0000256" key="1">
    <source>
        <dbReference type="ARBA" id="ARBA00008894"/>
    </source>
</evidence>
<evidence type="ECO:0000256" key="6">
    <source>
        <dbReference type="ARBA" id="ARBA00022840"/>
    </source>
</evidence>
<dbReference type="PANTHER" id="PTHR33463">
    <property type="entry name" value="NB-ARC DOMAIN-CONTAINING PROTEIN-RELATED"/>
    <property type="match status" value="1"/>
</dbReference>
<evidence type="ECO:0000313" key="9">
    <source>
        <dbReference type="Proteomes" id="UP000257109"/>
    </source>
</evidence>
<dbReference type="InterPro" id="IPR032675">
    <property type="entry name" value="LRR_dom_sf"/>
</dbReference>
<dbReference type="EMBL" id="QJKJ01017708">
    <property type="protein sequence ID" value="RDX58223.1"/>
    <property type="molecule type" value="Genomic_DNA"/>
</dbReference>
<accession>A0A371E0A2</accession>
<dbReference type="SMART" id="SM00382">
    <property type="entry name" value="AAA"/>
    <property type="match status" value="2"/>
</dbReference>
<feature type="non-terminal residue" evidence="8">
    <location>
        <position position="1400"/>
    </location>
</feature>
<name>A0A371E0A2_MUCPR</name>
<keyword evidence="2" id="KW-0433">Leucine-rich repeat</keyword>
<dbReference type="InterPro" id="IPR003593">
    <property type="entry name" value="AAA+_ATPase"/>
</dbReference>
<feature type="non-terminal residue" evidence="8">
    <location>
        <position position="1"/>
    </location>
</feature>
<keyword evidence="5" id="KW-0611">Plant defense</keyword>